<reference evidence="16" key="1">
    <citation type="journal article" date="2020" name="Fungal Divers.">
        <title>Resolving the Mortierellaceae phylogeny through synthesis of multi-gene phylogenetics and phylogenomics.</title>
        <authorList>
            <person name="Vandepol N."/>
            <person name="Liber J."/>
            <person name="Desiro A."/>
            <person name="Na H."/>
            <person name="Kennedy M."/>
            <person name="Barry K."/>
            <person name="Grigoriev I.V."/>
            <person name="Miller A.N."/>
            <person name="O'Donnell K."/>
            <person name="Stajich J.E."/>
            <person name="Bonito G."/>
        </authorList>
    </citation>
    <scope>NUCLEOTIDE SEQUENCE</scope>
    <source>
        <strain evidence="16">MES-2147</strain>
    </source>
</reference>
<evidence type="ECO:0000313" key="17">
    <source>
        <dbReference type="Proteomes" id="UP000749646"/>
    </source>
</evidence>
<keyword evidence="8 12" id="KW-0256">Endoplasmic reticulum</keyword>
<dbReference type="InterPro" id="IPR001296">
    <property type="entry name" value="Glyco_trans_1"/>
</dbReference>
<keyword evidence="7 12" id="KW-0812">Transmembrane</keyword>
<keyword evidence="6 12" id="KW-0808">Transferase</keyword>
<feature type="compositionally biased region" description="Basic and acidic residues" evidence="13">
    <location>
        <begin position="540"/>
        <end position="555"/>
    </location>
</feature>
<evidence type="ECO:0000256" key="6">
    <source>
        <dbReference type="ARBA" id="ARBA00022679"/>
    </source>
</evidence>
<keyword evidence="17" id="KW-1185">Reference proteome</keyword>
<dbReference type="InterPro" id="IPR031814">
    <property type="entry name" value="ALG11_N"/>
</dbReference>
<evidence type="ECO:0000256" key="2">
    <source>
        <dbReference type="ARBA" id="ARBA00004922"/>
    </source>
</evidence>
<dbReference type="Proteomes" id="UP000749646">
    <property type="component" value="Unassembled WGS sequence"/>
</dbReference>
<feature type="transmembrane region" description="Helical" evidence="12">
    <location>
        <begin position="262"/>
        <end position="282"/>
    </location>
</feature>
<keyword evidence="5 12" id="KW-0328">Glycosyltransferase</keyword>
<comment type="catalytic activity">
    <reaction evidence="11 12">
        <text>an alpha-D-Man-(1-&gt;3)-[alpha-D-Man-(1-&gt;6)]-beta-D-Man-(1-&gt;4)-beta-D-GlcNAc-(1-&gt;4)-alpha-D-GlcNAc-diphospho-di-trans,poly-cis-dolichol + 2 GDP-alpha-D-mannose = an alpha-D-Man-(1-&gt;2)-alpha-D-Man-(1-&gt;2)-alpha-D-Man-(1-&gt;3)-[alpha-D-Man-(1-&gt;6)]-beta-D-Man-(1-&gt;4)-beta-D-GlcNAc-(1-&gt;4)-alpha-D-GlcNAc-diphospho-di-trans,poly-cis-dolichol + 2 GDP + 2 H(+)</text>
        <dbReference type="Rhea" id="RHEA:29523"/>
        <dbReference type="Rhea" id="RHEA-COMP:19515"/>
        <dbReference type="Rhea" id="RHEA-COMP:19516"/>
        <dbReference type="ChEBI" id="CHEBI:15378"/>
        <dbReference type="ChEBI" id="CHEBI:57527"/>
        <dbReference type="ChEBI" id="CHEBI:58189"/>
        <dbReference type="ChEBI" id="CHEBI:132511"/>
        <dbReference type="ChEBI" id="CHEBI:132515"/>
        <dbReference type="EC" id="2.4.1.131"/>
    </reaction>
    <physiologicalReaction direction="left-to-right" evidence="11 12">
        <dbReference type="Rhea" id="RHEA:29524"/>
    </physiologicalReaction>
</comment>
<comment type="similarity">
    <text evidence="12">Belongs to the glycosyltransferase group 1 family. Glycosyltransferase 4 subfamily.</text>
</comment>
<comment type="caution">
    <text evidence="16">The sequence shown here is derived from an EMBL/GenBank/DDBJ whole genome shotgun (WGS) entry which is preliminary data.</text>
</comment>
<comment type="pathway">
    <text evidence="2 12">Protein modification; protein glycosylation.</text>
</comment>
<dbReference type="GO" id="GO:0004377">
    <property type="term" value="F:GDP-Man:Man(3)GlcNAc(2)-PP-Dol alpha-1,2-mannosyltransferase activity"/>
    <property type="evidence" value="ECO:0007669"/>
    <property type="project" value="UniProtKB-UniRule"/>
</dbReference>
<evidence type="ECO:0000256" key="5">
    <source>
        <dbReference type="ARBA" id="ARBA00022676"/>
    </source>
</evidence>
<evidence type="ECO:0000256" key="4">
    <source>
        <dbReference type="ARBA" id="ARBA00022018"/>
    </source>
</evidence>
<feature type="region of interest" description="Disordered" evidence="13">
    <location>
        <begin position="533"/>
        <end position="555"/>
    </location>
</feature>
<dbReference type="Pfam" id="PF00534">
    <property type="entry name" value="Glycos_transf_1"/>
    <property type="match status" value="1"/>
</dbReference>
<keyword evidence="9 12" id="KW-1133">Transmembrane helix</keyword>
<dbReference type="EC" id="2.4.1.131" evidence="3 12"/>
<dbReference type="Gene3D" id="3.40.50.2000">
    <property type="entry name" value="Glycogen Phosphorylase B"/>
    <property type="match status" value="1"/>
</dbReference>
<dbReference type="AlphaFoldDB" id="A0A9P6LUJ3"/>
<evidence type="ECO:0000259" key="15">
    <source>
        <dbReference type="Pfam" id="PF15924"/>
    </source>
</evidence>
<evidence type="ECO:0000256" key="10">
    <source>
        <dbReference type="ARBA" id="ARBA00023136"/>
    </source>
</evidence>
<evidence type="ECO:0000259" key="14">
    <source>
        <dbReference type="Pfam" id="PF00534"/>
    </source>
</evidence>
<comment type="subcellular location">
    <subcellularLocation>
        <location evidence="1">Endoplasmic reticulum membrane</location>
        <topology evidence="1">Single-pass membrane protein</topology>
    </subcellularLocation>
</comment>
<evidence type="ECO:0000256" key="11">
    <source>
        <dbReference type="ARBA" id="ARBA00045065"/>
    </source>
</evidence>
<evidence type="ECO:0000256" key="1">
    <source>
        <dbReference type="ARBA" id="ARBA00004389"/>
    </source>
</evidence>
<dbReference type="GO" id="GO:0005789">
    <property type="term" value="C:endoplasmic reticulum membrane"/>
    <property type="evidence" value="ECO:0007669"/>
    <property type="project" value="UniProtKB-SubCell"/>
</dbReference>
<evidence type="ECO:0000256" key="3">
    <source>
        <dbReference type="ARBA" id="ARBA00012645"/>
    </source>
</evidence>
<evidence type="ECO:0000313" key="16">
    <source>
        <dbReference type="EMBL" id="KAF9942058.1"/>
    </source>
</evidence>
<dbReference type="SUPFAM" id="SSF53756">
    <property type="entry name" value="UDP-Glycosyltransferase/glycogen phosphorylase"/>
    <property type="match status" value="1"/>
</dbReference>
<proteinExistence type="inferred from homology"/>
<dbReference type="EMBL" id="JAAAHW010009378">
    <property type="protein sequence ID" value="KAF9942058.1"/>
    <property type="molecule type" value="Genomic_DNA"/>
</dbReference>
<evidence type="ECO:0000256" key="8">
    <source>
        <dbReference type="ARBA" id="ARBA00022824"/>
    </source>
</evidence>
<dbReference type="PANTHER" id="PTHR45919">
    <property type="entry name" value="GDP-MAN:MAN(3)GLCNAC(2)-PP-DOL ALPHA-1,2-MANNOSYLTRANSFERASE"/>
    <property type="match status" value="1"/>
</dbReference>
<accession>A0A9P6LUJ3</accession>
<dbReference type="OrthoDB" id="2276068at2759"/>
<organism evidence="16 17">
    <name type="scientific">Modicella reniformis</name>
    <dbReference type="NCBI Taxonomy" id="1440133"/>
    <lineage>
        <taxon>Eukaryota</taxon>
        <taxon>Fungi</taxon>
        <taxon>Fungi incertae sedis</taxon>
        <taxon>Mucoromycota</taxon>
        <taxon>Mortierellomycotina</taxon>
        <taxon>Mortierellomycetes</taxon>
        <taxon>Mortierellales</taxon>
        <taxon>Mortierellaceae</taxon>
        <taxon>Modicella</taxon>
    </lineage>
</organism>
<keyword evidence="10 12" id="KW-0472">Membrane</keyword>
<name>A0A9P6LUJ3_9FUNG</name>
<evidence type="ECO:0000256" key="13">
    <source>
        <dbReference type="SAM" id="MobiDB-lite"/>
    </source>
</evidence>
<evidence type="ECO:0000256" key="7">
    <source>
        <dbReference type="ARBA" id="ARBA00022692"/>
    </source>
</evidence>
<feature type="compositionally biased region" description="Basic and acidic residues" evidence="13">
    <location>
        <begin position="56"/>
        <end position="68"/>
    </location>
</feature>
<feature type="domain" description="Glycosyl transferase family 1" evidence="14">
    <location>
        <begin position="310"/>
        <end position="495"/>
    </location>
</feature>
<sequence>MAKGTWLQTIFKWSAVLFIGLFVTVLLVYTVIMSYCNTKILWGYRANRRRVFQEQAAEKAKSDSKGHSETSTANDDPKSTHDTKNDPYILAGFFHPYCNAGGGGERVLWTAIRDIQQNYPHVISVVYTGDTDVDKDAILEKVRTRFNIELEPSLIGFKFLKKRYWVEDAKWPRFTLIGQSIGSIFLGWEALQMVVPDIWIDTMGYAFTYPAARLFAGCQVVAYVHYPTISSDMIGRVASRESGHNNANEVASSPLYTKLKLIYYRCFAFLYAIVGSFAHIVMTNSSWTKGHIDSLWNIKSTVVYPPCDTEAFKDFSIRNRERIVVSVAQFRPEKGHGLQLDAIAQLLKNHPEYRQEPGGNNPQGVQLVMIGSARNTSDQDRIKQLKDKVEELGITDNVTFVVNAPFSELQAWLARSKIGIHAMLDEHFGIGVVEYMAAGLIPVAHNSAGPKMDIVRPYNNQPTGYLAKTSQEFAEAIEKVLSSDDSIVDMQMRARDSVQERFSEKVFGDQLQKCMHEVLSRERVTIYGRKLIDPLPEDEGMGKESIEDTKSAKEK</sequence>
<dbReference type="Pfam" id="PF15924">
    <property type="entry name" value="ALG11_N"/>
    <property type="match status" value="1"/>
</dbReference>
<dbReference type="PANTHER" id="PTHR45919:SF1">
    <property type="entry name" value="GDP-MAN:MAN(3)GLCNAC(2)-PP-DOL ALPHA-1,2-MANNOSYLTRANSFERASE"/>
    <property type="match status" value="1"/>
</dbReference>
<feature type="region of interest" description="Disordered" evidence="13">
    <location>
        <begin position="55"/>
        <end position="81"/>
    </location>
</feature>
<comment type="function">
    <text evidence="12">GDP-Man:Man(3)GlcNAc(2)-PP-Dol alpha-1,2-mannosyltransferase that operates in the biosynthetic pathway of dolichol-linked oligosaccharides, the glycan precursors employed in protein asparagine (N)-glycosylation. The assembly of dolichol-linked oligosaccharides begins on the cytosolic side of the endoplasmic reticulum membrane and finishes in its lumen. The sequential addition of sugars to dolichol pyrophosphate produces dolichol-linked oligosaccharides containing fourteen sugars, including two GlcNAcs, nine mannoses and three glucoses. Once assembled, the oligosaccharide is transferred from the lipid to nascent proteins by oligosaccharyltransferases. Catalyzes, on the cytoplasmic face of the endoplasmic reticulum, the addition of the fourth and fifth mannose residues to the dolichol-linked oligosaccharide chain, to produce Man(5)GlcNAc(2)-PP-dolichol core oligosaccharide.</text>
</comment>
<dbReference type="FunFam" id="3.40.50.2000:FF:000256">
    <property type="entry name" value="GDP-Man:Man(3)GlcNAc(2)-PP-Dol alpha-1,2-mannosyltransferase"/>
    <property type="match status" value="1"/>
</dbReference>
<gene>
    <name evidence="16" type="primary">ALG11</name>
    <name evidence="16" type="ORF">BGZ65_011359</name>
</gene>
<feature type="domain" description="ALG11 mannosyltransferase N-terminal" evidence="15">
    <location>
        <begin position="90"/>
        <end position="296"/>
    </location>
</feature>
<dbReference type="CDD" id="cd03806">
    <property type="entry name" value="GT4_ALG11-like"/>
    <property type="match status" value="1"/>
</dbReference>
<dbReference type="InterPro" id="IPR038013">
    <property type="entry name" value="ALG11"/>
</dbReference>
<evidence type="ECO:0000256" key="12">
    <source>
        <dbReference type="RuleBase" id="RU367051"/>
    </source>
</evidence>
<protein>
    <recommendedName>
        <fullName evidence="4 12">GDP-Man:Man(3)GlcNAc(2)-PP-Dol alpha-1,2-mannosyltransferase</fullName>
        <ecNumber evidence="3 12">2.4.1.131</ecNumber>
    </recommendedName>
</protein>
<evidence type="ECO:0000256" key="9">
    <source>
        <dbReference type="ARBA" id="ARBA00022989"/>
    </source>
</evidence>
<feature type="transmembrane region" description="Helical" evidence="12">
    <location>
        <begin position="15"/>
        <end position="36"/>
    </location>
</feature>
<dbReference type="GO" id="GO:0006487">
    <property type="term" value="P:protein N-linked glycosylation"/>
    <property type="evidence" value="ECO:0007669"/>
    <property type="project" value="TreeGrafter"/>
</dbReference>